<feature type="compositionally biased region" description="Low complexity" evidence="8">
    <location>
        <begin position="29"/>
        <end position="39"/>
    </location>
</feature>
<evidence type="ECO:0000256" key="6">
    <source>
        <dbReference type="ARBA" id="ARBA00023136"/>
    </source>
</evidence>
<dbReference type="EMBL" id="JANPWB010000013">
    <property type="protein sequence ID" value="KAJ1110853.1"/>
    <property type="molecule type" value="Genomic_DNA"/>
</dbReference>
<dbReference type="InterPro" id="IPR042397">
    <property type="entry name" value="PODXL2"/>
</dbReference>
<reference evidence="10" key="1">
    <citation type="journal article" date="2022" name="bioRxiv">
        <title>Sequencing and chromosome-scale assembly of the giantPleurodeles waltlgenome.</title>
        <authorList>
            <person name="Brown T."/>
            <person name="Elewa A."/>
            <person name="Iarovenko S."/>
            <person name="Subramanian E."/>
            <person name="Araus A.J."/>
            <person name="Petzold A."/>
            <person name="Susuki M."/>
            <person name="Suzuki K.-i.T."/>
            <person name="Hayashi T."/>
            <person name="Toyoda A."/>
            <person name="Oliveira C."/>
            <person name="Osipova E."/>
            <person name="Leigh N.D."/>
            <person name="Simon A."/>
            <person name="Yun M.H."/>
        </authorList>
    </citation>
    <scope>NUCLEOTIDE SEQUENCE</scope>
    <source>
        <strain evidence="10">20211129_DDA</strain>
        <tissue evidence="10">Liver</tissue>
    </source>
</reference>
<feature type="compositionally biased region" description="Polar residues" evidence="8">
    <location>
        <begin position="76"/>
        <end position="86"/>
    </location>
</feature>
<dbReference type="GO" id="GO:0050901">
    <property type="term" value="P:leukocyte tethering or rolling"/>
    <property type="evidence" value="ECO:0007669"/>
    <property type="project" value="TreeGrafter"/>
</dbReference>
<keyword evidence="2 9" id="KW-0812">Transmembrane</keyword>
<dbReference type="AlphaFoldDB" id="A0AAV7N912"/>
<gene>
    <name evidence="10" type="ORF">NDU88_008199</name>
</gene>
<evidence type="ECO:0000256" key="8">
    <source>
        <dbReference type="SAM" id="MobiDB-lite"/>
    </source>
</evidence>
<keyword evidence="6 9" id="KW-0472">Membrane</keyword>
<evidence type="ECO:0008006" key="12">
    <source>
        <dbReference type="Google" id="ProtNLM"/>
    </source>
</evidence>
<comment type="subcellular location">
    <subcellularLocation>
        <location evidence="1">Membrane</location>
        <topology evidence="1">Single-pass type I membrane protein</topology>
    </subcellularLocation>
</comment>
<evidence type="ECO:0000256" key="9">
    <source>
        <dbReference type="SAM" id="Phobius"/>
    </source>
</evidence>
<accession>A0AAV7N912</accession>
<name>A0AAV7N912_PLEWA</name>
<feature type="transmembrane region" description="Helical" evidence="9">
    <location>
        <begin position="443"/>
        <end position="467"/>
    </location>
</feature>
<dbReference type="Pfam" id="PF06365">
    <property type="entry name" value="CD34_antigen"/>
    <property type="match status" value="1"/>
</dbReference>
<protein>
    <recommendedName>
        <fullName evidence="12">Podocalyxin-like protein 2</fullName>
    </recommendedName>
</protein>
<keyword evidence="4" id="KW-0130">Cell adhesion</keyword>
<dbReference type="PANTHER" id="PTHR15594">
    <property type="entry name" value="PODOCALYXIN-LIKE PROTEIN 2"/>
    <property type="match status" value="1"/>
</dbReference>
<dbReference type="GO" id="GO:0005886">
    <property type="term" value="C:plasma membrane"/>
    <property type="evidence" value="ECO:0007669"/>
    <property type="project" value="UniProtKB-ARBA"/>
</dbReference>
<keyword evidence="5 9" id="KW-1133">Transmembrane helix</keyword>
<evidence type="ECO:0000256" key="7">
    <source>
        <dbReference type="ARBA" id="ARBA00023180"/>
    </source>
</evidence>
<dbReference type="InterPro" id="IPR013836">
    <property type="entry name" value="CD34/Podocalyxin"/>
</dbReference>
<evidence type="ECO:0000256" key="5">
    <source>
        <dbReference type="ARBA" id="ARBA00022989"/>
    </source>
</evidence>
<dbReference type="Proteomes" id="UP001066276">
    <property type="component" value="Chromosome 9"/>
</dbReference>
<organism evidence="10 11">
    <name type="scientific">Pleurodeles waltl</name>
    <name type="common">Iberian ribbed newt</name>
    <dbReference type="NCBI Taxonomy" id="8319"/>
    <lineage>
        <taxon>Eukaryota</taxon>
        <taxon>Metazoa</taxon>
        <taxon>Chordata</taxon>
        <taxon>Craniata</taxon>
        <taxon>Vertebrata</taxon>
        <taxon>Euteleostomi</taxon>
        <taxon>Amphibia</taxon>
        <taxon>Batrachia</taxon>
        <taxon>Caudata</taxon>
        <taxon>Salamandroidea</taxon>
        <taxon>Salamandridae</taxon>
        <taxon>Pleurodelinae</taxon>
        <taxon>Pleurodeles</taxon>
    </lineage>
</organism>
<evidence type="ECO:0000313" key="11">
    <source>
        <dbReference type="Proteomes" id="UP001066276"/>
    </source>
</evidence>
<comment type="caution">
    <text evidence="10">The sequence shown here is derived from an EMBL/GenBank/DDBJ whole genome shotgun (WGS) entry which is preliminary data.</text>
</comment>
<evidence type="ECO:0000256" key="1">
    <source>
        <dbReference type="ARBA" id="ARBA00004479"/>
    </source>
</evidence>
<evidence type="ECO:0000256" key="2">
    <source>
        <dbReference type="ARBA" id="ARBA00022692"/>
    </source>
</evidence>
<evidence type="ECO:0000256" key="4">
    <source>
        <dbReference type="ARBA" id="ARBA00022889"/>
    </source>
</evidence>
<evidence type="ECO:0000313" key="10">
    <source>
        <dbReference type="EMBL" id="KAJ1110853.1"/>
    </source>
</evidence>
<evidence type="ECO:0000256" key="3">
    <source>
        <dbReference type="ARBA" id="ARBA00022729"/>
    </source>
</evidence>
<keyword evidence="11" id="KW-1185">Reference proteome</keyword>
<keyword evidence="3" id="KW-0732">Signal</keyword>
<dbReference type="PANTHER" id="PTHR15594:SF1">
    <property type="entry name" value="PODOCALYXIN-LIKE PROTEIN 2"/>
    <property type="match status" value="1"/>
</dbReference>
<proteinExistence type="predicted"/>
<keyword evidence="7" id="KW-0325">Glycoprotein</keyword>
<feature type="region of interest" description="Disordered" evidence="8">
    <location>
        <begin position="29"/>
        <end position="50"/>
    </location>
</feature>
<feature type="region of interest" description="Disordered" evidence="8">
    <location>
        <begin position="62"/>
        <end position="94"/>
    </location>
</feature>
<sequence length="545" mass="60643">MIPHLESLESVEPGPLEAREASLLTSLLQAGQGSGSSSQENEESTILQSPQYFLEDEADANETSLDLGPPTDYTFPVSSQRTTPRGNETEHRDRWETATPQLSMDLADRVTHTSYTHALPDEDVVLLMEQDHRTQHREKDLQDSDSPGPKLRDDLLYSIVSSVDPSVSILVTEPERGKEISEEGDILIHGLDSTPEVGLHPSQVPPSAILPATSSGFVDMPAHPPEDPTRNLVQWKNAEGRADEDFKNRLAVPTGPHRASNEMSPPFSLRNEEHHTMDHHARKVPEAISSAPKKLDGVPEADESHKTTLPAEAFWSSPQVICKDWSNLVSKNYIILNMSDDINCELFRLQKGQQLLSMVEDAFSRKNDRLQETWVISLSKPNENDRHLLMTLVSEQGVVPVKDVLTALGDIRRNLAEIGIQNYSTTTSCQSRPSQTRSDYGKLFVVLVIIGSFCIMIIVSGLIYICWQRRLPKLKNMSRGEELHFVENGCHDNPTLDVTMDSQSEMQEKKPSLNGGTLDGGDGWNILINKKAKDEADAAEEDTHL</sequence>